<dbReference type="InterPro" id="IPR036513">
    <property type="entry name" value="STAS_dom_sf"/>
</dbReference>
<dbReference type="RefSeq" id="WP_162444159.1">
    <property type="nucleotide sequence ID" value="NZ_CP048222.1"/>
</dbReference>
<dbReference type="Gene3D" id="3.30.750.24">
    <property type="entry name" value="STAS domain"/>
    <property type="match status" value="1"/>
</dbReference>
<proteinExistence type="predicted"/>
<keyword evidence="3" id="KW-1185">Reference proteome</keyword>
<dbReference type="KEGG" id="rhoz:GXP67_16580"/>
<dbReference type="SUPFAM" id="SSF52091">
    <property type="entry name" value="SpoIIaa-like"/>
    <property type="match status" value="1"/>
</dbReference>
<sequence>MKQASITIANNKKKSVQIILEGSLVVGSLHTVKEELTAAINRYPTIQVTVTNVTAIDLTGIQLLFAIKKSSELLHKKLSFSIELPDELNKILSRAGFHNLPAILQSAESELIEK</sequence>
<dbReference type="AlphaFoldDB" id="A0A6C0GJ97"/>
<dbReference type="InterPro" id="IPR002645">
    <property type="entry name" value="STAS_dom"/>
</dbReference>
<accession>A0A6C0GJ97</accession>
<dbReference type="PROSITE" id="PS50801">
    <property type="entry name" value="STAS"/>
    <property type="match status" value="1"/>
</dbReference>
<evidence type="ECO:0000259" key="1">
    <source>
        <dbReference type="PROSITE" id="PS50801"/>
    </source>
</evidence>
<protein>
    <recommendedName>
        <fullName evidence="1">STAS domain-containing protein</fullName>
    </recommendedName>
</protein>
<name>A0A6C0GJ97_9BACT</name>
<gene>
    <name evidence="2" type="ORF">GXP67_16580</name>
</gene>
<organism evidence="2 3">
    <name type="scientific">Rhodocytophaga rosea</name>
    <dbReference type="NCBI Taxonomy" id="2704465"/>
    <lineage>
        <taxon>Bacteria</taxon>
        <taxon>Pseudomonadati</taxon>
        <taxon>Bacteroidota</taxon>
        <taxon>Cytophagia</taxon>
        <taxon>Cytophagales</taxon>
        <taxon>Rhodocytophagaceae</taxon>
        <taxon>Rhodocytophaga</taxon>
    </lineage>
</organism>
<evidence type="ECO:0000313" key="3">
    <source>
        <dbReference type="Proteomes" id="UP000480178"/>
    </source>
</evidence>
<feature type="domain" description="STAS" evidence="1">
    <location>
        <begin position="20"/>
        <end position="114"/>
    </location>
</feature>
<evidence type="ECO:0000313" key="2">
    <source>
        <dbReference type="EMBL" id="QHT68141.1"/>
    </source>
</evidence>
<reference evidence="2 3" key="1">
    <citation type="submission" date="2020-01" db="EMBL/GenBank/DDBJ databases">
        <authorList>
            <person name="Kim M.K."/>
        </authorList>
    </citation>
    <scope>NUCLEOTIDE SEQUENCE [LARGE SCALE GENOMIC DNA]</scope>
    <source>
        <strain evidence="2 3">172606-1</strain>
    </source>
</reference>
<dbReference type="Proteomes" id="UP000480178">
    <property type="component" value="Chromosome"/>
</dbReference>
<dbReference type="EMBL" id="CP048222">
    <property type="protein sequence ID" value="QHT68141.1"/>
    <property type="molecule type" value="Genomic_DNA"/>
</dbReference>